<keyword evidence="3" id="KW-1185">Reference proteome</keyword>
<organism evidence="2 3">
    <name type="scientific">Lipomyces starkeyi NRRL Y-11557</name>
    <dbReference type="NCBI Taxonomy" id="675824"/>
    <lineage>
        <taxon>Eukaryota</taxon>
        <taxon>Fungi</taxon>
        <taxon>Dikarya</taxon>
        <taxon>Ascomycota</taxon>
        <taxon>Saccharomycotina</taxon>
        <taxon>Lipomycetes</taxon>
        <taxon>Lipomycetales</taxon>
        <taxon>Lipomycetaceae</taxon>
        <taxon>Lipomyces</taxon>
    </lineage>
</organism>
<feature type="region of interest" description="Disordered" evidence="1">
    <location>
        <begin position="1"/>
        <end position="60"/>
    </location>
</feature>
<dbReference type="AlphaFoldDB" id="A0A1E3QEP8"/>
<evidence type="ECO:0000313" key="2">
    <source>
        <dbReference type="EMBL" id="ODQ76058.1"/>
    </source>
</evidence>
<gene>
    <name evidence="2" type="ORF">LIPSTDRAFT_114505</name>
</gene>
<sequence length="124" mass="13779">MEKVQPESPSAQPKTESAESPQLQTEPKTEPRTQQVTQPMTQPAVPANNQPAVFYPTSPQQANTVGSPYGPLPPYHPCYRGGHIIESEFTPCGVAWAILCFPWGLICLFHDRRKRCVQCGQVFL</sequence>
<feature type="compositionally biased region" description="Polar residues" evidence="1">
    <location>
        <begin position="7"/>
        <end position="60"/>
    </location>
</feature>
<accession>A0A1E3QEP8</accession>
<protein>
    <submittedName>
        <fullName evidence="2">Uncharacterized protein</fullName>
    </submittedName>
</protein>
<evidence type="ECO:0000256" key="1">
    <source>
        <dbReference type="SAM" id="MobiDB-lite"/>
    </source>
</evidence>
<name>A0A1E3QEP8_LIPST</name>
<evidence type="ECO:0000313" key="3">
    <source>
        <dbReference type="Proteomes" id="UP000094385"/>
    </source>
</evidence>
<reference evidence="2 3" key="1">
    <citation type="journal article" date="2016" name="Proc. Natl. Acad. Sci. U.S.A.">
        <title>Comparative genomics of biotechnologically important yeasts.</title>
        <authorList>
            <person name="Riley R."/>
            <person name="Haridas S."/>
            <person name="Wolfe K.H."/>
            <person name="Lopes M.R."/>
            <person name="Hittinger C.T."/>
            <person name="Goeker M."/>
            <person name="Salamov A.A."/>
            <person name="Wisecaver J.H."/>
            <person name="Long T.M."/>
            <person name="Calvey C.H."/>
            <person name="Aerts A.L."/>
            <person name="Barry K.W."/>
            <person name="Choi C."/>
            <person name="Clum A."/>
            <person name="Coughlan A.Y."/>
            <person name="Deshpande S."/>
            <person name="Douglass A.P."/>
            <person name="Hanson S.J."/>
            <person name="Klenk H.-P."/>
            <person name="LaButti K.M."/>
            <person name="Lapidus A."/>
            <person name="Lindquist E.A."/>
            <person name="Lipzen A.M."/>
            <person name="Meier-Kolthoff J.P."/>
            <person name="Ohm R.A."/>
            <person name="Otillar R.P."/>
            <person name="Pangilinan J.L."/>
            <person name="Peng Y."/>
            <person name="Rokas A."/>
            <person name="Rosa C.A."/>
            <person name="Scheuner C."/>
            <person name="Sibirny A.A."/>
            <person name="Slot J.C."/>
            <person name="Stielow J.B."/>
            <person name="Sun H."/>
            <person name="Kurtzman C.P."/>
            <person name="Blackwell M."/>
            <person name="Grigoriev I.V."/>
            <person name="Jeffries T.W."/>
        </authorList>
    </citation>
    <scope>NUCLEOTIDE SEQUENCE [LARGE SCALE GENOMIC DNA]</scope>
    <source>
        <strain evidence="2 3">NRRL Y-11557</strain>
    </source>
</reference>
<dbReference type="Pfam" id="PF10164">
    <property type="entry name" value="BRI3"/>
    <property type="match status" value="1"/>
</dbReference>
<dbReference type="PANTHER" id="PTHR13551">
    <property type="entry name" value="BRAIN PROTEIN I3"/>
    <property type="match status" value="1"/>
</dbReference>
<proteinExistence type="predicted"/>
<dbReference type="Proteomes" id="UP000094385">
    <property type="component" value="Unassembled WGS sequence"/>
</dbReference>
<dbReference type="OrthoDB" id="2564984at2759"/>
<dbReference type="EMBL" id="KV454289">
    <property type="protein sequence ID" value="ODQ76058.1"/>
    <property type="molecule type" value="Genomic_DNA"/>
</dbReference>
<dbReference type="InterPro" id="IPR019317">
    <property type="entry name" value="BRI3"/>
</dbReference>